<dbReference type="PANTHER" id="PTHR36449:SF1">
    <property type="entry name" value="ACETYLTRANSFERASE"/>
    <property type="match status" value="1"/>
</dbReference>
<keyword evidence="2" id="KW-0678">Repressor</keyword>
<comment type="catalytic activity">
    <reaction evidence="6">
        <text>glycyl-tRNA(Gly) + acetyl-CoA = N-acetylglycyl-tRNA(Gly) + CoA + H(+)</text>
        <dbReference type="Rhea" id="RHEA:81867"/>
        <dbReference type="Rhea" id="RHEA-COMP:9683"/>
        <dbReference type="Rhea" id="RHEA-COMP:19766"/>
        <dbReference type="ChEBI" id="CHEBI:15378"/>
        <dbReference type="ChEBI" id="CHEBI:57287"/>
        <dbReference type="ChEBI" id="CHEBI:57288"/>
        <dbReference type="ChEBI" id="CHEBI:78522"/>
        <dbReference type="ChEBI" id="CHEBI:232036"/>
    </reaction>
</comment>
<name>A0A2N6CWF7_9GAMM</name>
<dbReference type="Gene3D" id="3.40.630.30">
    <property type="match status" value="1"/>
</dbReference>
<comment type="similarity">
    <text evidence="1">Belongs to the acetyltransferase family. GNAT subfamily.</text>
</comment>
<evidence type="ECO:0000256" key="2">
    <source>
        <dbReference type="ARBA" id="ARBA00022491"/>
    </source>
</evidence>
<organism evidence="8 9">
    <name type="scientific">Sedimenticola selenatireducens</name>
    <dbReference type="NCBI Taxonomy" id="191960"/>
    <lineage>
        <taxon>Bacteria</taxon>
        <taxon>Pseudomonadati</taxon>
        <taxon>Pseudomonadota</taxon>
        <taxon>Gammaproteobacteria</taxon>
        <taxon>Chromatiales</taxon>
        <taxon>Sedimenticolaceae</taxon>
        <taxon>Sedimenticola</taxon>
    </lineage>
</organism>
<evidence type="ECO:0000256" key="3">
    <source>
        <dbReference type="ARBA" id="ARBA00022649"/>
    </source>
</evidence>
<protein>
    <submittedName>
        <fullName evidence="8">GNAT family N-acetyltransferase</fullName>
    </submittedName>
</protein>
<proteinExistence type="inferred from homology"/>
<dbReference type="Proteomes" id="UP000235015">
    <property type="component" value="Unassembled WGS sequence"/>
</dbReference>
<dbReference type="Pfam" id="PF00583">
    <property type="entry name" value="Acetyltransf_1"/>
    <property type="match status" value="1"/>
</dbReference>
<sequence>MVLAKSFEPIDKTRHDLKSFTCGKPPMDDFLHRQAVNHAKQWLSSTWVLPVIVDPEPPKAPIAAYYTLASSTVSKDEIPYQKSLPPYQVGVVLLARLAVASDHQGRQLGAKTLVTALRKAVELTTVGLPALGLILDVLDEDALAFYQRFDLFEPFTDNPMRLFVPMTAIQSL</sequence>
<evidence type="ECO:0000256" key="1">
    <source>
        <dbReference type="ARBA" id="ARBA00009342"/>
    </source>
</evidence>
<evidence type="ECO:0000259" key="7">
    <source>
        <dbReference type="Pfam" id="PF00583"/>
    </source>
</evidence>
<evidence type="ECO:0000256" key="4">
    <source>
        <dbReference type="ARBA" id="ARBA00022679"/>
    </source>
</evidence>
<dbReference type="PANTHER" id="PTHR36449">
    <property type="entry name" value="ACETYLTRANSFERASE-RELATED"/>
    <property type="match status" value="1"/>
</dbReference>
<keyword evidence="5" id="KW-0012">Acyltransferase</keyword>
<comment type="caution">
    <text evidence="8">The sequence shown here is derived from an EMBL/GenBank/DDBJ whole genome shotgun (WGS) entry which is preliminary data.</text>
</comment>
<feature type="domain" description="N-acetyltransferase" evidence="7">
    <location>
        <begin position="89"/>
        <end position="149"/>
    </location>
</feature>
<dbReference type="EMBL" id="PKUN01000014">
    <property type="protein sequence ID" value="PLX61599.1"/>
    <property type="molecule type" value="Genomic_DNA"/>
</dbReference>
<keyword evidence="4 8" id="KW-0808">Transferase</keyword>
<accession>A0A2N6CWF7</accession>
<dbReference type="InterPro" id="IPR000182">
    <property type="entry name" value="GNAT_dom"/>
</dbReference>
<gene>
    <name evidence="8" type="ORF">C0630_10590</name>
</gene>
<dbReference type="InterPro" id="IPR016181">
    <property type="entry name" value="Acyl_CoA_acyltransferase"/>
</dbReference>
<evidence type="ECO:0000256" key="6">
    <source>
        <dbReference type="ARBA" id="ARBA00049880"/>
    </source>
</evidence>
<dbReference type="SUPFAM" id="SSF55729">
    <property type="entry name" value="Acyl-CoA N-acyltransferases (Nat)"/>
    <property type="match status" value="1"/>
</dbReference>
<keyword evidence="3" id="KW-1277">Toxin-antitoxin system</keyword>
<evidence type="ECO:0000256" key="5">
    <source>
        <dbReference type="ARBA" id="ARBA00023315"/>
    </source>
</evidence>
<evidence type="ECO:0000313" key="9">
    <source>
        <dbReference type="Proteomes" id="UP000235015"/>
    </source>
</evidence>
<evidence type="ECO:0000313" key="8">
    <source>
        <dbReference type="EMBL" id="PLX61599.1"/>
    </source>
</evidence>
<dbReference type="AlphaFoldDB" id="A0A2N6CWF7"/>
<reference evidence="8 9" key="1">
    <citation type="submission" date="2017-11" db="EMBL/GenBank/DDBJ databases">
        <title>Genome-resolved metagenomics identifies genetic mobility, metabolic interactions, and unexpected diversity in perchlorate-reducing communities.</title>
        <authorList>
            <person name="Barnum T.P."/>
            <person name="Figueroa I.A."/>
            <person name="Carlstrom C.I."/>
            <person name="Lucas L.N."/>
            <person name="Engelbrektson A.L."/>
            <person name="Coates J.D."/>
        </authorList>
    </citation>
    <scope>NUCLEOTIDE SEQUENCE [LARGE SCALE GENOMIC DNA]</scope>
    <source>
        <strain evidence="8">BM301</strain>
    </source>
</reference>
<dbReference type="GO" id="GO:0016747">
    <property type="term" value="F:acyltransferase activity, transferring groups other than amino-acyl groups"/>
    <property type="evidence" value="ECO:0007669"/>
    <property type="project" value="InterPro"/>
</dbReference>